<evidence type="ECO:0000256" key="5">
    <source>
        <dbReference type="ARBA" id="ARBA00032523"/>
    </source>
</evidence>
<evidence type="ECO:0000313" key="8">
    <source>
        <dbReference type="EMBL" id="TWU54644.1"/>
    </source>
</evidence>
<evidence type="ECO:0000256" key="1">
    <source>
        <dbReference type="ARBA" id="ARBA00003810"/>
    </source>
</evidence>
<accession>A0A5C6F216</accession>
<dbReference type="AlphaFoldDB" id="A0A5C6F216"/>
<feature type="active site" description="Proton acceptor" evidence="7">
    <location>
        <position position="105"/>
    </location>
</feature>
<dbReference type="GO" id="GO:0016829">
    <property type="term" value="F:lyase activity"/>
    <property type="evidence" value="ECO:0007669"/>
    <property type="project" value="UniProtKB-KW"/>
</dbReference>
<organism evidence="8 9">
    <name type="scientific">Rubripirellula tenax</name>
    <dbReference type="NCBI Taxonomy" id="2528015"/>
    <lineage>
        <taxon>Bacteria</taxon>
        <taxon>Pseudomonadati</taxon>
        <taxon>Planctomycetota</taxon>
        <taxon>Planctomycetia</taxon>
        <taxon>Pirellulales</taxon>
        <taxon>Pirellulaceae</taxon>
        <taxon>Rubripirellula</taxon>
    </lineage>
</organism>
<dbReference type="RefSeq" id="WP_146458823.1">
    <property type="nucleotide sequence ID" value="NZ_SJPW01000004.1"/>
</dbReference>
<sequence length="255" mass="28308">MTNQGTFSDPAGFKPPVESVSRQWLVSLRSLDEVRIAFEYPIDILDLKEPRNGPLAPSPVELWLETVTIVEAMIHAKPKLSAALGEPDQARRVASRLPATFDFAKAGPSGCHSPQRLTQMWEDVRDRLPTKVELVAVAYADHHAAESIAPESVFETAKRAGLNRCLIDTFTKDGRSTLDHLSIDRLTEISAIARDFGLWWALAGSIRHADVEKLNQSNVHPDCIGVRGDVCSGDRTSSLCRQKMQCWADTFRSFL</sequence>
<evidence type="ECO:0000256" key="6">
    <source>
        <dbReference type="ARBA" id="ARBA00047628"/>
    </source>
</evidence>
<dbReference type="OrthoDB" id="289419at2"/>
<evidence type="ECO:0000256" key="3">
    <source>
        <dbReference type="ARBA" id="ARBA00023239"/>
    </source>
</evidence>
<evidence type="ECO:0000256" key="4">
    <source>
        <dbReference type="ARBA" id="ARBA00023270"/>
    </source>
</evidence>
<comment type="function">
    <text evidence="1">Catalyzes the formation of 4-(hydroxymethyl)-2-furancarboxaldehyde phosphate (4-HFC-P) from two molecules of glyceraldehyde-3-P (GA-3-P).</text>
</comment>
<dbReference type="Proteomes" id="UP000318288">
    <property type="component" value="Unassembled WGS sequence"/>
</dbReference>
<reference evidence="8 9" key="1">
    <citation type="submission" date="2019-02" db="EMBL/GenBank/DDBJ databases">
        <title>Deep-cultivation of Planctomycetes and their phenomic and genomic characterization uncovers novel biology.</title>
        <authorList>
            <person name="Wiegand S."/>
            <person name="Jogler M."/>
            <person name="Boedeker C."/>
            <person name="Pinto D."/>
            <person name="Vollmers J."/>
            <person name="Rivas-Marin E."/>
            <person name="Kohn T."/>
            <person name="Peeters S.H."/>
            <person name="Heuer A."/>
            <person name="Rast P."/>
            <person name="Oberbeckmann S."/>
            <person name="Bunk B."/>
            <person name="Jeske O."/>
            <person name="Meyerdierks A."/>
            <person name="Storesund J.E."/>
            <person name="Kallscheuer N."/>
            <person name="Luecker S."/>
            <person name="Lage O.M."/>
            <person name="Pohl T."/>
            <person name="Merkel B.J."/>
            <person name="Hornburger P."/>
            <person name="Mueller R.-W."/>
            <person name="Bruemmer F."/>
            <person name="Labrenz M."/>
            <person name="Spormann A.M."/>
            <person name="Op Den Camp H."/>
            <person name="Overmann J."/>
            <person name="Amann R."/>
            <person name="Jetten M.S.M."/>
            <person name="Mascher T."/>
            <person name="Medema M.H."/>
            <person name="Devos D.P."/>
            <person name="Kaster A.-K."/>
            <person name="Ovreas L."/>
            <person name="Rohde M."/>
            <person name="Galperin M.Y."/>
            <person name="Jogler C."/>
        </authorList>
    </citation>
    <scope>NUCLEOTIDE SEQUENCE [LARGE SCALE GENOMIC DNA]</scope>
    <source>
        <strain evidence="8 9">Poly51</strain>
    </source>
</reference>
<name>A0A5C6F216_9BACT</name>
<keyword evidence="3" id="KW-0456">Lyase</keyword>
<gene>
    <name evidence="8" type="ORF">Poly51_33630</name>
</gene>
<comment type="caution">
    <text evidence="8">The sequence shown here is derived from an EMBL/GenBank/DDBJ whole genome shotgun (WGS) entry which is preliminary data.</text>
</comment>
<protein>
    <recommendedName>
        <fullName evidence="2">(5-formylfuran-3-yl)methyl phosphate synthase</fullName>
        <ecNumber evidence="2">4.2.3.153</ecNumber>
    </recommendedName>
    <alternativeName>
        <fullName evidence="5">4-(hydroxymethyl)-2-furancarboxaldehyde-phosphate synthase</fullName>
    </alternativeName>
</protein>
<evidence type="ECO:0000313" key="9">
    <source>
        <dbReference type="Proteomes" id="UP000318288"/>
    </source>
</evidence>
<dbReference type="PIRSF" id="PIRSF015957">
    <property type="entry name" value="UCP015957"/>
    <property type="match status" value="1"/>
</dbReference>
<dbReference type="Pfam" id="PF04476">
    <property type="entry name" value="4HFCP_synth"/>
    <property type="match status" value="1"/>
</dbReference>
<evidence type="ECO:0000256" key="7">
    <source>
        <dbReference type="PIRSR" id="PIRSR015957-1"/>
    </source>
</evidence>
<dbReference type="EC" id="4.2.3.153" evidence="2"/>
<keyword evidence="9" id="KW-1185">Reference proteome</keyword>
<comment type="catalytic activity">
    <reaction evidence="6">
        <text>2 D-glyceraldehyde 3-phosphate = 4-(hydroxymethyl)-2-furancarboxaldehyde phosphate + phosphate + 2 H2O</text>
        <dbReference type="Rhea" id="RHEA:43536"/>
        <dbReference type="ChEBI" id="CHEBI:15377"/>
        <dbReference type="ChEBI" id="CHEBI:43474"/>
        <dbReference type="ChEBI" id="CHEBI:59776"/>
        <dbReference type="ChEBI" id="CHEBI:83407"/>
        <dbReference type="EC" id="4.2.3.153"/>
    </reaction>
</comment>
<dbReference type="InterPro" id="IPR007565">
    <property type="entry name" value="4HFCP_synth"/>
</dbReference>
<keyword evidence="4" id="KW-0704">Schiff base</keyword>
<evidence type="ECO:0000256" key="2">
    <source>
        <dbReference type="ARBA" id="ARBA00012553"/>
    </source>
</evidence>
<dbReference type="EMBL" id="SJPW01000004">
    <property type="protein sequence ID" value="TWU54644.1"/>
    <property type="molecule type" value="Genomic_DNA"/>
</dbReference>
<feature type="active site" description="Schiff-base intermediate with substrate" evidence="7">
    <location>
        <position position="48"/>
    </location>
</feature>
<proteinExistence type="predicted"/>